<dbReference type="EMBL" id="JZEE01000155">
    <property type="protein sequence ID" value="KJK67937.1"/>
    <property type="molecule type" value="Genomic_DNA"/>
</dbReference>
<dbReference type="InterPro" id="IPR013736">
    <property type="entry name" value="Xaa-Pro_dipept_C"/>
</dbReference>
<dbReference type="Proteomes" id="UP000033540">
    <property type="component" value="Unassembled WGS sequence"/>
</dbReference>
<dbReference type="PANTHER" id="PTHR43056:SF10">
    <property type="entry name" value="COCE_NOND FAMILY, PUTATIVE (AFU_ORTHOLOGUE AFUA_7G00600)-RELATED"/>
    <property type="match status" value="1"/>
</dbReference>
<dbReference type="InterPro" id="IPR050585">
    <property type="entry name" value="Xaa-Pro_dipeptidyl-ppase/CocE"/>
</dbReference>
<dbReference type="PANTHER" id="PTHR43056">
    <property type="entry name" value="PEPTIDASE S9 PROLYL OLIGOPEPTIDASE"/>
    <property type="match status" value="1"/>
</dbReference>
<keyword evidence="1" id="KW-0378">Hydrolase</keyword>
<dbReference type="Gene3D" id="3.40.50.1820">
    <property type="entry name" value="alpha/beta hydrolase"/>
    <property type="match status" value="1"/>
</dbReference>
<dbReference type="OrthoDB" id="2578740at2759"/>
<dbReference type="InterPro" id="IPR005674">
    <property type="entry name" value="CocE/Ser_esterase"/>
</dbReference>
<dbReference type="InterPro" id="IPR008979">
    <property type="entry name" value="Galactose-bd-like_sf"/>
</dbReference>
<evidence type="ECO:0000313" key="3">
    <source>
        <dbReference type="EMBL" id="KJK67937.1"/>
    </source>
</evidence>
<dbReference type="Gene3D" id="2.60.120.260">
    <property type="entry name" value="Galactose-binding domain-like"/>
    <property type="match status" value="1"/>
</dbReference>
<dbReference type="Pfam" id="PF02129">
    <property type="entry name" value="Peptidase_S15"/>
    <property type="match status" value="1"/>
</dbReference>
<dbReference type="STRING" id="1403190.A0A0F0IMI3"/>
<gene>
    <name evidence="3" type="ORF">P875_00108819</name>
</gene>
<sequence length="581" mass="65866">MKEFDDVQVIYKPLSQPKIGLGYQGFNPRTEILPKGWSNEGKRTLTCDILVEHDVGYKVRDGVTLYADVLRPPIGRVPAIVCWSPFGKKFNGSDALNLMAPYNLGLRDDALSGLEKFEAPDPAFWVEKGYAIVNVDNRGSFDSEGSCAVLGTQEGEDGHDVIECIAKEPWCTGNIGMAGNSHLAQSQWFIAAQQPPSLKAIAPWEGCADMYRETFVRGGIYCGDLFDELISKYVIHGREIEGIRAMFDKYPLANDYWNDKRAEIEKIDIPTYITGTWSNTMHGMGAIRGWLKVKTSNKWLRFHPYQEWYDLWGCPESTQELLQFFDRYLKGLDNNWESTPRVRMALLKFGQTPSIGGIVEQDFPIPNTEYKKAYLESNEKLALHKPTNSLTLSYNATSQADFLKFRYTFDKTTRIMGMPKAVLYMSCQEHDDMDVFVILRKVSSTGEPMLCLNVPWEGLPVKSFHEIPEKLRTEVILYKGPTGIIRASQRAIDHDKSMHPNWPFHPHDREERIPPGQIIKLEVGIWATGIEFQAGESIQFEIAGHFRGVSNFGRPEHVKNKGRHIVHIGGGHDSHVLLPFC</sequence>
<comment type="caution">
    <text evidence="3">The sequence shown here is derived from an EMBL/GenBank/DDBJ whole genome shotgun (WGS) entry which is preliminary data.</text>
</comment>
<evidence type="ECO:0000313" key="4">
    <source>
        <dbReference type="Proteomes" id="UP000033540"/>
    </source>
</evidence>
<dbReference type="AlphaFoldDB" id="A0A0F0IMI3"/>
<dbReference type="InterPro" id="IPR029058">
    <property type="entry name" value="AB_hydrolase_fold"/>
</dbReference>
<accession>A0A0F0IMI3</accession>
<dbReference type="InterPro" id="IPR000383">
    <property type="entry name" value="Xaa-Pro-like_dom"/>
</dbReference>
<dbReference type="Pfam" id="PF08530">
    <property type="entry name" value="PepX_C"/>
    <property type="match status" value="1"/>
</dbReference>
<proteinExistence type="predicted"/>
<dbReference type="NCBIfam" id="TIGR00976">
    <property type="entry name" value="CocE_NonD"/>
    <property type="match status" value="1"/>
</dbReference>
<dbReference type="Gene3D" id="1.10.3020.20">
    <property type="match status" value="1"/>
</dbReference>
<name>A0A0F0IMI3_ASPPU</name>
<dbReference type="SMART" id="SM00939">
    <property type="entry name" value="PepX_C"/>
    <property type="match status" value="1"/>
</dbReference>
<dbReference type="SUPFAM" id="SSF49785">
    <property type="entry name" value="Galactose-binding domain-like"/>
    <property type="match status" value="1"/>
</dbReference>
<dbReference type="GO" id="GO:0008239">
    <property type="term" value="F:dipeptidyl-peptidase activity"/>
    <property type="evidence" value="ECO:0007669"/>
    <property type="project" value="InterPro"/>
</dbReference>
<evidence type="ECO:0000259" key="2">
    <source>
        <dbReference type="SMART" id="SM00939"/>
    </source>
</evidence>
<feature type="domain" description="Xaa-Pro dipeptidyl-peptidase C-terminal" evidence="2">
    <location>
        <begin position="322"/>
        <end position="577"/>
    </location>
</feature>
<organism evidence="3 4">
    <name type="scientific">Aspergillus parasiticus (strain ATCC 56775 / NRRL 5862 / SRRC 143 / SU-1)</name>
    <dbReference type="NCBI Taxonomy" id="1403190"/>
    <lineage>
        <taxon>Eukaryota</taxon>
        <taxon>Fungi</taxon>
        <taxon>Dikarya</taxon>
        <taxon>Ascomycota</taxon>
        <taxon>Pezizomycotina</taxon>
        <taxon>Eurotiomycetes</taxon>
        <taxon>Eurotiomycetidae</taxon>
        <taxon>Eurotiales</taxon>
        <taxon>Aspergillaceae</taxon>
        <taxon>Aspergillus</taxon>
        <taxon>Aspergillus subgen. Circumdati</taxon>
    </lineage>
</organism>
<protein>
    <submittedName>
        <fullName evidence="3">X-Pro dipeptidyl-peptidase S15 family protein</fullName>
    </submittedName>
</protein>
<reference evidence="3 4" key="1">
    <citation type="submission" date="2015-02" db="EMBL/GenBank/DDBJ databases">
        <title>Draft genome sequence of Aspergillus parasiticus SU-1.</title>
        <authorList>
            <person name="Yu J."/>
            <person name="Fedorova N."/>
            <person name="Yin Y."/>
            <person name="Losada L."/>
            <person name="Zafar N."/>
            <person name="Taujale R."/>
            <person name="Ehrlich K.C."/>
            <person name="Bhatnagar D."/>
            <person name="Cleveland T.E."/>
            <person name="Bennett J.W."/>
            <person name="Nierman W.C."/>
        </authorList>
    </citation>
    <scope>NUCLEOTIDE SEQUENCE [LARGE SCALE GENOMIC DNA]</scope>
    <source>
        <strain evidence="4">ATCC 56775 / NRRL 5862 / SRRC 143 / SU-1</strain>
    </source>
</reference>
<dbReference type="SUPFAM" id="SSF53474">
    <property type="entry name" value="alpha/beta-Hydrolases"/>
    <property type="match status" value="1"/>
</dbReference>
<evidence type="ECO:0000256" key="1">
    <source>
        <dbReference type="ARBA" id="ARBA00022801"/>
    </source>
</evidence>